<comment type="cofactor">
    <cofactor evidence="1 4">
        <name>Mg(2+)</name>
        <dbReference type="ChEBI" id="CHEBI:18420"/>
    </cofactor>
</comment>
<evidence type="ECO:0000313" key="6">
    <source>
        <dbReference type="Proteomes" id="UP001243989"/>
    </source>
</evidence>
<protein>
    <recommendedName>
        <fullName evidence="4">Terpene synthase</fullName>
        <ecNumber evidence="4">4.2.3.-</ecNumber>
    </recommendedName>
</protein>
<evidence type="ECO:0000256" key="4">
    <source>
        <dbReference type="RuleBase" id="RU366034"/>
    </source>
</evidence>
<keyword evidence="4" id="KW-0479">Metal-binding</keyword>
<dbReference type="EMBL" id="JAHMHQ010000007">
    <property type="protein sequence ID" value="KAK1638009.1"/>
    <property type="molecule type" value="Genomic_DNA"/>
</dbReference>
<dbReference type="SFLD" id="SFLDG01020">
    <property type="entry name" value="Terpene_Cyclase_Like_2"/>
    <property type="match status" value="1"/>
</dbReference>
<organism evidence="5 6">
    <name type="scientific">Colletotrichum phormii</name>
    <dbReference type="NCBI Taxonomy" id="359342"/>
    <lineage>
        <taxon>Eukaryota</taxon>
        <taxon>Fungi</taxon>
        <taxon>Dikarya</taxon>
        <taxon>Ascomycota</taxon>
        <taxon>Pezizomycotina</taxon>
        <taxon>Sordariomycetes</taxon>
        <taxon>Hypocreomycetidae</taxon>
        <taxon>Glomerellales</taxon>
        <taxon>Glomerellaceae</taxon>
        <taxon>Colletotrichum</taxon>
        <taxon>Colletotrichum acutatum species complex</taxon>
    </lineage>
</organism>
<dbReference type="GeneID" id="85469003"/>
<dbReference type="PANTHER" id="PTHR35201:SF4">
    <property type="entry name" value="BETA-PINACENE SYNTHASE-RELATED"/>
    <property type="match status" value="1"/>
</dbReference>
<comment type="caution">
    <text evidence="5">The sequence shown here is derived from an EMBL/GenBank/DDBJ whole genome shotgun (WGS) entry which is preliminary data.</text>
</comment>
<reference evidence="5" key="1">
    <citation type="submission" date="2021-06" db="EMBL/GenBank/DDBJ databases">
        <title>Comparative genomics, transcriptomics and evolutionary studies reveal genomic signatures of adaptation to plant cell wall in hemibiotrophic fungi.</title>
        <authorList>
            <consortium name="DOE Joint Genome Institute"/>
            <person name="Baroncelli R."/>
            <person name="Diaz J.F."/>
            <person name="Benocci T."/>
            <person name="Peng M."/>
            <person name="Battaglia E."/>
            <person name="Haridas S."/>
            <person name="Andreopoulos W."/>
            <person name="Labutti K."/>
            <person name="Pangilinan J."/>
            <person name="Floch G.L."/>
            <person name="Makela M.R."/>
            <person name="Henrissat B."/>
            <person name="Grigoriev I.V."/>
            <person name="Crouch J.A."/>
            <person name="De Vries R.P."/>
            <person name="Sukno S.A."/>
            <person name="Thon M.R."/>
        </authorList>
    </citation>
    <scope>NUCLEOTIDE SEQUENCE</scope>
    <source>
        <strain evidence="5">CBS 102054</strain>
    </source>
</reference>
<proteinExistence type="inferred from homology"/>
<dbReference type="InterPro" id="IPR008949">
    <property type="entry name" value="Isoprenoid_synthase_dom_sf"/>
</dbReference>
<dbReference type="Proteomes" id="UP001243989">
    <property type="component" value="Unassembled WGS sequence"/>
</dbReference>
<keyword evidence="6" id="KW-1185">Reference proteome</keyword>
<evidence type="ECO:0000256" key="1">
    <source>
        <dbReference type="ARBA" id="ARBA00001946"/>
    </source>
</evidence>
<dbReference type="EC" id="4.2.3.-" evidence="4"/>
<dbReference type="AlphaFoldDB" id="A0AAI9ZW96"/>
<comment type="similarity">
    <text evidence="2 4">Belongs to the terpene synthase family.</text>
</comment>
<dbReference type="PANTHER" id="PTHR35201">
    <property type="entry name" value="TERPENE SYNTHASE"/>
    <property type="match status" value="1"/>
</dbReference>
<dbReference type="Pfam" id="PF19086">
    <property type="entry name" value="Terpene_syn_C_2"/>
    <property type="match status" value="1"/>
</dbReference>
<dbReference type="GO" id="GO:0046872">
    <property type="term" value="F:metal ion binding"/>
    <property type="evidence" value="ECO:0007669"/>
    <property type="project" value="UniProtKB-KW"/>
</dbReference>
<evidence type="ECO:0000313" key="5">
    <source>
        <dbReference type="EMBL" id="KAK1638009.1"/>
    </source>
</evidence>
<sequence length="349" mass="40253">MTINSEEVRETTHVPVSALTEPSYGIQNGVSEPVLKTQVPKWRVPPSGWRALIHPLADEVAREVDGYFLEHWPFPNEKSRKTFLNAGFSRVTSLYFPLSKDDRLHFACRLLTVLFLIDDLLEHMSFADGEAYNERLIPIARGDALPDRSIPVEYIFYDLWESMRACDRKLADEVLESTFTFMRSQTDRVRTSIKSLGEYLEYRERDVGKALLSALMRFTLGLQLSKEELSSMRLLEQNCSKQISVVNDIYSWEKELQASKVLHEEGAVICSAVKVVADETNLSFHATKRVLWSMIREWEKVHDAMRDKLVATSSPAVSQDMRRYVKGLEHQMSGNEHWSRTTKRYTEPN</sequence>
<dbReference type="GO" id="GO:0010333">
    <property type="term" value="F:terpene synthase activity"/>
    <property type="evidence" value="ECO:0007669"/>
    <property type="project" value="InterPro"/>
</dbReference>
<evidence type="ECO:0000256" key="3">
    <source>
        <dbReference type="ARBA" id="ARBA00022842"/>
    </source>
</evidence>
<dbReference type="SFLD" id="SFLDS00005">
    <property type="entry name" value="Isoprenoid_Synthase_Type_I"/>
    <property type="match status" value="1"/>
</dbReference>
<dbReference type="SUPFAM" id="SSF48576">
    <property type="entry name" value="Terpenoid synthases"/>
    <property type="match status" value="1"/>
</dbReference>
<keyword evidence="3 4" id="KW-0460">Magnesium</keyword>
<dbReference type="RefSeq" id="XP_060446616.1">
    <property type="nucleotide sequence ID" value="XM_060584141.1"/>
</dbReference>
<name>A0AAI9ZW96_9PEZI</name>
<dbReference type="InterPro" id="IPR034686">
    <property type="entry name" value="Terpene_cyclase-like_2"/>
</dbReference>
<dbReference type="Gene3D" id="1.10.600.10">
    <property type="entry name" value="Farnesyl Diphosphate Synthase"/>
    <property type="match status" value="1"/>
</dbReference>
<gene>
    <name evidence="5" type="ORF">BDP81DRAFT_316097</name>
</gene>
<dbReference type="GO" id="GO:0008299">
    <property type="term" value="P:isoprenoid biosynthetic process"/>
    <property type="evidence" value="ECO:0007669"/>
    <property type="project" value="UniProtKB-ARBA"/>
</dbReference>
<evidence type="ECO:0000256" key="2">
    <source>
        <dbReference type="ARBA" id="ARBA00006333"/>
    </source>
</evidence>
<keyword evidence="4" id="KW-0456">Lyase</keyword>
<accession>A0AAI9ZW96</accession>